<accession>A0A9W4XH04</accession>
<gene>
    <name evidence="2" type="ORF">PDIGIT_LOCUS1229</name>
</gene>
<dbReference type="Proteomes" id="UP001152607">
    <property type="component" value="Unassembled WGS sequence"/>
</dbReference>
<evidence type="ECO:0000313" key="3">
    <source>
        <dbReference type="Proteomes" id="UP001152607"/>
    </source>
</evidence>
<sequence length="78" mass="8722">MQELTRVEGVCAKHAESPLKTSDPSIHAIRSAELPRSCGEVSDADEIPEPPERDGMSMVARSQYRAHGNDFFLLLKRR</sequence>
<dbReference type="AlphaFoldDB" id="A0A9W4XH04"/>
<name>A0A9W4XH04_9PLEO</name>
<dbReference type="EMBL" id="CAOQHR010000001">
    <property type="protein sequence ID" value="CAI6257931.1"/>
    <property type="molecule type" value="Genomic_DNA"/>
</dbReference>
<keyword evidence="3" id="KW-1185">Reference proteome</keyword>
<reference evidence="2" key="1">
    <citation type="submission" date="2023-01" db="EMBL/GenBank/DDBJ databases">
        <authorList>
            <person name="Van Ghelder C."/>
            <person name="Rancurel C."/>
        </authorList>
    </citation>
    <scope>NUCLEOTIDE SEQUENCE</scope>
    <source>
        <strain evidence="2">CNCM I-4278</strain>
    </source>
</reference>
<evidence type="ECO:0000256" key="1">
    <source>
        <dbReference type="SAM" id="MobiDB-lite"/>
    </source>
</evidence>
<evidence type="ECO:0000313" key="2">
    <source>
        <dbReference type="EMBL" id="CAI6257931.1"/>
    </source>
</evidence>
<proteinExistence type="predicted"/>
<comment type="caution">
    <text evidence="2">The sequence shown here is derived from an EMBL/GenBank/DDBJ whole genome shotgun (WGS) entry which is preliminary data.</text>
</comment>
<feature type="region of interest" description="Disordered" evidence="1">
    <location>
        <begin position="35"/>
        <end position="55"/>
    </location>
</feature>
<protein>
    <submittedName>
        <fullName evidence="2">Uncharacterized protein</fullName>
    </submittedName>
</protein>
<organism evidence="2 3">
    <name type="scientific">Periconia digitata</name>
    <dbReference type="NCBI Taxonomy" id="1303443"/>
    <lineage>
        <taxon>Eukaryota</taxon>
        <taxon>Fungi</taxon>
        <taxon>Dikarya</taxon>
        <taxon>Ascomycota</taxon>
        <taxon>Pezizomycotina</taxon>
        <taxon>Dothideomycetes</taxon>
        <taxon>Pleosporomycetidae</taxon>
        <taxon>Pleosporales</taxon>
        <taxon>Massarineae</taxon>
        <taxon>Periconiaceae</taxon>
        <taxon>Periconia</taxon>
    </lineage>
</organism>